<reference evidence="4" key="3">
    <citation type="submission" date="2017-04" db="EMBL/GenBank/DDBJ databases">
        <title>Population genomics of picophytoplankton unveils novel chromosome hypervariability.</title>
        <authorList>
            <consortium name="DOE Joint Genome Institute"/>
            <person name="Blanc-Mathieu R."/>
            <person name="Krasovec M."/>
            <person name="Hebrard M."/>
            <person name="Yau S."/>
            <person name="Desgranges E."/>
            <person name="Martin J."/>
            <person name="Schackwitz W."/>
            <person name="Kuo A."/>
            <person name="Salin G."/>
            <person name="Donnadieu C."/>
            <person name="Desdevises Y."/>
            <person name="Sanchez-Ferandin S."/>
            <person name="Moreau H."/>
            <person name="Rivals E."/>
            <person name="Grigoriev I.V."/>
            <person name="Grimsley N."/>
            <person name="Eyre-Walker A."/>
            <person name="Piganeau G."/>
        </authorList>
    </citation>
    <scope>NUCLEOTIDE SEQUENCE [LARGE SCALE GENOMIC DNA]</scope>
    <source>
        <strain evidence="4">RCC 1115</strain>
    </source>
</reference>
<accession>A0A454XMI3</accession>
<proteinExistence type="predicted"/>
<gene>
    <name evidence="4" type="ORF">BE221DRAFT_81434</name>
    <name evidence="3" type="ORF">OT_ostta12g01890</name>
</gene>
<reference evidence="3 5" key="1">
    <citation type="journal article" date="2006" name="Proc. Natl. Acad. Sci. U.S.A.">
        <title>Genome analysis of the smallest free-living eukaryote Ostreococcus tauri unveils many unique features.</title>
        <authorList>
            <person name="Derelle E."/>
            <person name="Ferraz C."/>
            <person name="Rombauts S."/>
            <person name="Rouze P."/>
            <person name="Worden A.Z."/>
            <person name="Robbens S."/>
            <person name="Partensky F."/>
            <person name="Degroeve S."/>
            <person name="Echeynie S."/>
            <person name="Cooke R."/>
            <person name="Saeys Y."/>
            <person name="Wuyts J."/>
            <person name="Jabbari K."/>
            <person name="Bowler C."/>
            <person name="Panaud O."/>
            <person name="Piegu B."/>
            <person name="Ball S.G."/>
            <person name="Ral J.-P."/>
            <person name="Bouget F.-Y."/>
            <person name="Piganeau G."/>
            <person name="De Baets B."/>
            <person name="Picard A."/>
            <person name="Delseny M."/>
            <person name="Demaille J."/>
            <person name="Van de Peer Y."/>
            <person name="Moreau H."/>
        </authorList>
    </citation>
    <scope>NUCLEOTIDE SEQUENCE [LARGE SCALE GENOMIC DNA]</scope>
    <source>
        <strain evidence="3 5">OTTH0595</strain>
    </source>
</reference>
<accession>Q00XX1</accession>
<dbReference type="Pfam" id="PF00487">
    <property type="entry name" value="FA_desaturase"/>
    <property type="match status" value="1"/>
</dbReference>
<dbReference type="PANTHER" id="PTHR36459">
    <property type="entry name" value="ORF"/>
    <property type="match status" value="1"/>
</dbReference>
<dbReference type="KEGG" id="ota:OT_ostta12g01890"/>
<keyword evidence="1" id="KW-1133">Transmembrane helix</keyword>
<evidence type="ECO:0000313" key="3">
    <source>
        <dbReference type="EMBL" id="CAL57280.1"/>
    </source>
</evidence>
<dbReference type="InterPro" id="IPR005804">
    <property type="entry name" value="FA_desaturase_dom"/>
</dbReference>
<evidence type="ECO:0000259" key="2">
    <source>
        <dbReference type="Pfam" id="PF00487"/>
    </source>
</evidence>
<dbReference type="EMBL" id="KZ155835">
    <property type="protein sequence ID" value="OUS42985.1"/>
    <property type="molecule type" value="Genomic_DNA"/>
</dbReference>
<evidence type="ECO:0000313" key="5">
    <source>
        <dbReference type="Proteomes" id="UP000009170"/>
    </source>
</evidence>
<dbReference type="GO" id="GO:0006629">
    <property type="term" value="P:lipid metabolic process"/>
    <property type="evidence" value="ECO:0007669"/>
    <property type="project" value="InterPro"/>
</dbReference>
<dbReference type="InParanoid" id="Q00XX1"/>
<dbReference type="OMA" id="MTGNWGQ"/>
<evidence type="ECO:0000313" key="4">
    <source>
        <dbReference type="EMBL" id="OUS42985.1"/>
    </source>
</evidence>
<feature type="transmembrane region" description="Helical" evidence="1">
    <location>
        <begin position="219"/>
        <end position="240"/>
    </location>
</feature>
<dbReference type="Proteomes" id="UP000009170">
    <property type="component" value="Unassembled WGS sequence"/>
</dbReference>
<protein>
    <submittedName>
        <fullName evidence="3 4">Fatty acid desaturase</fullName>
    </submittedName>
</protein>
<dbReference type="EMBL" id="CAID01000012">
    <property type="protein sequence ID" value="CAL57280.1"/>
    <property type="molecule type" value="Genomic_DNA"/>
</dbReference>
<reference evidence="3" key="2">
    <citation type="journal article" date="2014" name="BMC Genomics">
        <title>An improved genome of the model marine alga Ostreococcus tauri unfolds by assessing Illumina de novo assemblies.</title>
        <authorList>
            <person name="Blanc-Mathieu R."/>
            <person name="Verhelst B."/>
            <person name="Derelle E."/>
            <person name="Rombauts S."/>
            <person name="Bouget F.Y."/>
            <person name="Carre I."/>
            <person name="Chateau A."/>
            <person name="Eyre-Walker A."/>
            <person name="Grimsley N."/>
            <person name="Moreau H."/>
            <person name="Piegu B."/>
            <person name="Rivals E."/>
            <person name="Schackwitz W."/>
            <person name="Van de Peer Y."/>
            <person name="Piganeau G."/>
        </authorList>
    </citation>
    <scope>NUCLEOTIDE SEQUENCE</scope>
    <source>
        <strain evidence="3">RCC4221</strain>
    </source>
</reference>
<keyword evidence="1" id="KW-0472">Membrane</keyword>
<feature type="transmembrane region" description="Helical" evidence="1">
    <location>
        <begin position="192"/>
        <end position="212"/>
    </location>
</feature>
<dbReference type="GeneID" id="9836198"/>
<keyword evidence="1" id="KW-0812">Transmembrane</keyword>
<feature type="domain" description="Fatty acid desaturase" evidence="2">
    <location>
        <begin position="75"/>
        <end position="305"/>
    </location>
</feature>
<feature type="transmembrane region" description="Helical" evidence="1">
    <location>
        <begin position="80"/>
        <end position="99"/>
    </location>
</feature>
<dbReference type="PANTHER" id="PTHR36459:SF1">
    <property type="entry name" value="FATTY ACID DESATURASE DOMAIN-CONTAINING PROTEIN-RELATED"/>
    <property type="match status" value="1"/>
</dbReference>
<dbReference type="OrthoDB" id="1470350at2759"/>
<feature type="transmembrane region" description="Helical" evidence="1">
    <location>
        <begin position="47"/>
        <end position="68"/>
    </location>
</feature>
<dbReference type="RefSeq" id="XP_003082334.1">
    <property type="nucleotide sequence ID" value="XM_003082286.1"/>
</dbReference>
<dbReference type="STRING" id="70448.Q00XX1"/>
<dbReference type="Proteomes" id="UP000195557">
    <property type="component" value="Unassembled WGS sequence"/>
</dbReference>
<organism evidence="3 5">
    <name type="scientific">Ostreococcus tauri</name>
    <name type="common">Marine green alga</name>
    <dbReference type="NCBI Taxonomy" id="70448"/>
    <lineage>
        <taxon>Eukaryota</taxon>
        <taxon>Viridiplantae</taxon>
        <taxon>Chlorophyta</taxon>
        <taxon>Mamiellophyceae</taxon>
        <taxon>Mamiellales</taxon>
        <taxon>Bathycoccaceae</taxon>
        <taxon>Ostreococcus</taxon>
    </lineage>
</organism>
<keyword evidence="5" id="KW-1185">Reference proteome</keyword>
<sequence>MIARVGACGAREVTCDDLHARRREYVVPPTGALVQRLRAVTRSEKDFPLIFALVNVLATTPAMALALVCRGRHWTHGASYFASVYGLFLQRFALALHYGTHASAFRRDRVAGRILDSVAGGFLAPFFGIPSGVYKLHHDMMHHGENNALGRDLSSTEGLRRDSVLAFAAYWARFTFWSIVELPLYAVRKGMYGTAVKCVAGFVGTYAAYTCVKSLNAMAAFWIFVVPYFTSSFALMFGNWSQHIFVDPDKPHCHYRNSYCAINHPDNQLTFNDGYHTIHHINSKLHWSELPEQFLATLDQFAKNDGLIFDNVGFFDVGLAVMCGRLHWLADRYVNVGQPTRTRDEIVALLKHRLKPVRTKQKPS</sequence>
<accession>A0A1Y5I7H6</accession>
<evidence type="ECO:0000256" key="1">
    <source>
        <dbReference type="SAM" id="Phobius"/>
    </source>
</evidence>
<dbReference type="AlphaFoldDB" id="Q00XX1"/>
<name>Q00XX1_OSTTA</name>